<evidence type="ECO:0000256" key="2">
    <source>
        <dbReference type="ARBA" id="ARBA00022801"/>
    </source>
</evidence>
<dbReference type="Gene3D" id="2.160.20.10">
    <property type="entry name" value="Single-stranded right-handed beta-helix, Pectin lyase-like"/>
    <property type="match status" value="1"/>
</dbReference>
<dbReference type="InterPro" id="IPR012334">
    <property type="entry name" value="Pectin_lyas_fold"/>
</dbReference>
<protein>
    <submittedName>
        <fullName evidence="5">BnaC09g33100D protein</fullName>
    </submittedName>
</protein>
<dbReference type="GO" id="GO:0005975">
    <property type="term" value="P:carbohydrate metabolic process"/>
    <property type="evidence" value="ECO:0007669"/>
    <property type="project" value="InterPro"/>
</dbReference>
<dbReference type="STRING" id="3708.A0A078H7L2"/>
<dbReference type="Pfam" id="PF00295">
    <property type="entry name" value="Glyco_hydro_28"/>
    <property type="match status" value="1"/>
</dbReference>
<reference evidence="5 6" key="1">
    <citation type="journal article" date="2014" name="Science">
        <title>Plant genetics. Early allopolyploid evolution in the post-Neolithic Brassica napus oilseed genome.</title>
        <authorList>
            <person name="Chalhoub B."/>
            <person name="Denoeud F."/>
            <person name="Liu S."/>
            <person name="Parkin I.A."/>
            <person name="Tang H."/>
            <person name="Wang X."/>
            <person name="Chiquet J."/>
            <person name="Belcram H."/>
            <person name="Tong C."/>
            <person name="Samans B."/>
            <person name="Correa M."/>
            <person name="Da Silva C."/>
            <person name="Just J."/>
            <person name="Falentin C."/>
            <person name="Koh C.S."/>
            <person name="Le Clainche I."/>
            <person name="Bernard M."/>
            <person name="Bento P."/>
            <person name="Noel B."/>
            <person name="Labadie K."/>
            <person name="Alberti A."/>
            <person name="Charles M."/>
            <person name="Arnaud D."/>
            <person name="Guo H."/>
            <person name="Daviaud C."/>
            <person name="Alamery S."/>
            <person name="Jabbari K."/>
            <person name="Zhao M."/>
            <person name="Edger P.P."/>
            <person name="Chelaifa H."/>
            <person name="Tack D."/>
            <person name="Lassalle G."/>
            <person name="Mestiri I."/>
            <person name="Schnel N."/>
            <person name="Le Paslier M.C."/>
            <person name="Fan G."/>
            <person name="Renault V."/>
            <person name="Bayer P.E."/>
            <person name="Golicz A.A."/>
            <person name="Manoli S."/>
            <person name="Lee T.H."/>
            <person name="Thi V.H."/>
            <person name="Chalabi S."/>
            <person name="Hu Q."/>
            <person name="Fan C."/>
            <person name="Tollenaere R."/>
            <person name="Lu Y."/>
            <person name="Battail C."/>
            <person name="Shen J."/>
            <person name="Sidebottom C.H."/>
            <person name="Wang X."/>
            <person name="Canaguier A."/>
            <person name="Chauveau A."/>
            <person name="Berard A."/>
            <person name="Deniot G."/>
            <person name="Guan M."/>
            <person name="Liu Z."/>
            <person name="Sun F."/>
            <person name="Lim Y.P."/>
            <person name="Lyons E."/>
            <person name="Town C.D."/>
            <person name="Bancroft I."/>
            <person name="Wang X."/>
            <person name="Meng J."/>
            <person name="Ma J."/>
            <person name="Pires J.C."/>
            <person name="King G.J."/>
            <person name="Brunel D."/>
            <person name="Delourme R."/>
            <person name="Renard M."/>
            <person name="Aury J.M."/>
            <person name="Adams K.L."/>
            <person name="Batley J."/>
            <person name="Snowdon R.J."/>
            <person name="Tost J."/>
            <person name="Edwards D."/>
            <person name="Zhou Y."/>
            <person name="Hua W."/>
            <person name="Sharpe A.G."/>
            <person name="Paterson A.H."/>
            <person name="Guan C."/>
            <person name="Wincker P."/>
        </authorList>
    </citation>
    <scope>NUCLEOTIDE SEQUENCE [LARGE SCALE GENOMIC DNA]</scope>
    <source>
        <strain evidence="6">cv. Darmor-bzh</strain>
    </source>
</reference>
<evidence type="ECO:0000256" key="1">
    <source>
        <dbReference type="ARBA" id="ARBA00008834"/>
    </source>
</evidence>
<dbReference type="EMBL" id="LK032301">
    <property type="protein sequence ID" value="CDY32863.1"/>
    <property type="molecule type" value="Genomic_DNA"/>
</dbReference>
<proteinExistence type="inferred from homology"/>
<organism evidence="5 6">
    <name type="scientific">Brassica napus</name>
    <name type="common">Rape</name>
    <dbReference type="NCBI Taxonomy" id="3708"/>
    <lineage>
        <taxon>Eukaryota</taxon>
        <taxon>Viridiplantae</taxon>
        <taxon>Streptophyta</taxon>
        <taxon>Embryophyta</taxon>
        <taxon>Tracheophyta</taxon>
        <taxon>Spermatophyta</taxon>
        <taxon>Magnoliopsida</taxon>
        <taxon>eudicotyledons</taxon>
        <taxon>Gunneridae</taxon>
        <taxon>Pentapetalae</taxon>
        <taxon>rosids</taxon>
        <taxon>malvids</taxon>
        <taxon>Brassicales</taxon>
        <taxon>Brassicaceae</taxon>
        <taxon>Brassiceae</taxon>
        <taxon>Brassica</taxon>
    </lineage>
</organism>
<dbReference type="PaxDb" id="3708-A0A078H7L2"/>
<dbReference type="GO" id="GO:0004650">
    <property type="term" value="F:polygalacturonase activity"/>
    <property type="evidence" value="ECO:0007669"/>
    <property type="project" value="InterPro"/>
</dbReference>
<comment type="similarity">
    <text evidence="1 4">Belongs to the glycosyl hydrolase 28 family.</text>
</comment>
<name>A0A078H7L2_BRANA</name>
<gene>
    <name evidence="5" type="primary">BnaC09g33100D</name>
    <name evidence="5" type="ORF">GSBRNA2T00052988001</name>
</gene>
<evidence type="ECO:0000313" key="5">
    <source>
        <dbReference type="EMBL" id="CDY32863.1"/>
    </source>
</evidence>
<dbReference type="InterPro" id="IPR011050">
    <property type="entry name" value="Pectin_lyase_fold/virulence"/>
</dbReference>
<evidence type="ECO:0000256" key="4">
    <source>
        <dbReference type="RuleBase" id="RU361169"/>
    </source>
</evidence>
<dbReference type="InterPro" id="IPR000743">
    <property type="entry name" value="Glyco_hydro_28"/>
</dbReference>
<evidence type="ECO:0000313" key="6">
    <source>
        <dbReference type="Proteomes" id="UP000028999"/>
    </source>
</evidence>
<keyword evidence="6" id="KW-1185">Reference proteome</keyword>
<dbReference type="Gramene" id="CDY32863">
    <property type="protein sequence ID" value="CDY32863"/>
    <property type="gene ID" value="GSBRNA2T00052988001"/>
</dbReference>
<dbReference type="SUPFAM" id="SSF51126">
    <property type="entry name" value="Pectin lyase-like"/>
    <property type="match status" value="1"/>
</dbReference>
<sequence>MAINGSNTSYLGGVEFVGPCANQIEFVIDGTLLAPSNPWAIKKDTWIHSRYISNLIISGADTHDGQGQVSWPLNDCHKNPSCPKLASVLLVTKLDYSRRPWDLHS</sequence>
<evidence type="ECO:0000256" key="3">
    <source>
        <dbReference type="ARBA" id="ARBA00023295"/>
    </source>
</evidence>
<keyword evidence="2 4" id="KW-0378">Hydrolase</keyword>
<dbReference type="OMA" id="WISFEHI"/>
<dbReference type="AlphaFoldDB" id="A0A078H7L2"/>
<keyword evidence="3 4" id="KW-0326">Glycosidase</keyword>
<accession>A0A078H7L2</accession>
<dbReference type="Proteomes" id="UP000028999">
    <property type="component" value="Unassembled WGS sequence"/>
</dbReference>